<dbReference type="AlphaFoldDB" id="A0AA37V9C6"/>
<dbReference type="Pfam" id="PF02470">
    <property type="entry name" value="MlaD"/>
    <property type="match status" value="1"/>
</dbReference>
<accession>A0AA37V9C6</accession>
<feature type="compositionally biased region" description="Pro residues" evidence="1">
    <location>
        <begin position="403"/>
        <end position="421"/>
    </location>
</feature>
<comment type="caution">
    <text evidence="5">The sequence shown here is derived from an EMBL/GenBank/DDBJ whole genome shotgun (WGS) entry which is preliminary data.</text>
</comment>
<sequence>MPNSYDFDPRSPSNRSLVFVGVCLTIVTLLIAAAMVAKSKGTFDKLVRVNIELVNIGDGLPERSDVKFRGVLVGMVSSISPSRNGQPNIVHVDLKPGYAAGIPNTVTARVVPANLFAVSAVQLIDNGKGSASLRNGSVVREDKSLPTVLFQNVLAKLHDLLFDVARDRNDHTIGVLEALSEATRGRGQQLTDAGRDLNQILAELNTVVSADASGPSTLSALTAAAAGLRRASPELFDALDSSIRPMRTFAEKRVQLTDFLSGGLGTVGTLGDSFDHQTDRLITISTELTPALGVLGEHARDFHGIATRMKVFANKLYDEGWDPDGNRLTIKAVVALTPSRRYVRADCPRYGALAGPSCQTAPEVPTAPDLSPALGSQGVTLPPGVTENRPNVTPPRHSMPDDPQGPVPPAPGPRQLPPFPPGSAQLGGGPGSPATEAPAAPAAPGVPAAPAPGFPAEGAMLPGAVIGGNVGPVGSHEEKDQLGRIVGGGPANSTVVLLLGPVARDSTVHITSDLRGGQ</sequence>
<dbReference type="Proteomes" id="UP001165663">
    <property type="component" value="Unassembled WGS sequence"/>
</dbReference>
<dbReference type="InterPro" id="IPR052336">
    <property type="entry name" value="MlaD_Phospholipid_Transporter"/>
</dbReference>
<evidence type="ECO:0000259" key="4">
    <source>
        <dbReference type="Pfam" id="PF11887"/>
    </source>
</evidence>
<proteinExistence type="predicted"/>
<feature type="transmembrane region" description="Helical" evidence="2">
    <location>
        <begin position="16"/>
        <end position="37"/>
    </location>
</feature>
<dbReference type="PANTHER" id="PTHR33371">
    <property type="entry name" value="INTERMEMBRANE PHOSPHOLIPID TRANSPORT SYSTEM BINDING PROTEIN MLAD-RELATED"/>
    <property type="match status" value="1"/>
</dbReference>
<keyword evidence="2" id="KW-0472">Membrane</keyword>
<dbReference type="GO" id="GO:0005576">
    <property type="term" value="C:extracellular region"/>
    <property type="evidence" value="ECO:0007669"/>
    <property type="project" value="TreeGrafter"/>
</dbReference>
<dbReference type="RefSeq" id="WP_370653012.1">
    <property type="nucleotide sequence ID" value="NZ_BRXE01000009.1"/>
</dbReference>
<dbReference type="EMBL" id="BRXE01000009">
    <property type="protein sequence ID" value="GLB82160.1"/>
    <property type="molecule type" value="Genomic_DNA"/>
</dbReference>
<feature type="domain" description="Mce/MlaD" evidence="3">
    <location>
        <begin position="48"/>
        <end position="124"/>
    </location>
</feature>
<organism evidence="5 6">
    <name type="scientific">Mycobacterium kiyosense</name>
    <dbReference type="NCBI Taxonomy" id="2871094"/>
    <lineage>
        <taxon>Bacteria</taxon>
        <taxon>Bacillati</taxon>
        <taxon>Actinomycetota</taxon>
        <taxon>Actinomycetes</taxon>
        <taxon>Mycobacteriales</taxon>
        <taxon>Mycobacteriaceae</taxon>
        <taxon>Mycobacterium</taxon>
    </lineage>
</organism>
<reference evidence="5" key="1">
    <citation type="submission" date="2022-07" db="EMBL/GenBank/DDBJ databases">
        <title>Mycobacterium kiyosense sp. nov., scotochromogenic slow-glowing species isolated from respiratory specimens.</title>
        <authorList>
            <person name="Fukano H."/>
            <person name="Kazumi Y."/>
            <person name="Sakagami N."/>
            <person name="Ato M."/>
            <person name="Mitarai S."/>
            <person name="Hoshino Y."/>
        </authorList>
    </citation>
    <scope>NUCLEOTIDE SEQUENCE</scope>
    <source>
        <strain evidence="5">SRL2020-028</strain>
    </source>
</reference>
<evidence type="ECO:0000259" key="3">
    <source>
        <dbReference type="Pfam" id="PF02470"/>
    </source>
</evidence>
<gene>
    <name evidence="5" type="ORF">SRL2020028_14160</name>
</gene>
<evidence type="ECO:0000313" key="6">
    <source>
        <dbReference type="Proteomes" id="UP001165663"/>
    </source>
</evidence>
<dbReference type="GO" id="GO:0051701">
    <property type="term" value="P:biological process involved in interaction with host"/>
    <property type="evidence" value="ECO:0007669"/>
    <property type="project" value="TreeGrafter"/>
</dbReference>
<name>A0AA37V9C6_9MYCO</name>
<feature type="region of interest" description="Disordered" evidence="1">
    <location>
        <begin position="354"/>
        <end position="448"/>
    </location>
</feature>
<keyword evidence="2" id="KW-0812">Transmembrane</keyword>
<evidence type="ECO:0000256" key="1">
    <source>
        <dbReference type="SAM" id="MobiDB-lite"/>
    </source>
</evidence>
<dbReference type="Pfam" id="PF11887">
    <property type="entry name" value="Mce4_CUP1"/>
    <property type="match status" value="1"/>
</dbReference>
<evidence type="ECO:0000313" key="5">
    <source>
        <dbReference type="EMBL" id="GLB82160.1"/>
    </source>
</evidence>
<keyword evidence="2" id="KW-1133">Transmembrane helix</keyword>
<evidence type="ECO:0000256" key="2">
    <source>
        <dbReference type="SAM" id="Phobius"/>
    </source>
</evidence>
<feature type="domain" description="Mammalian cell entry C-terminal" evidence="4">
    <location>
        <begin position="131"/>
        <end position="356"/>
    </location>
</feature>
<dbReference type="InterPro" id="IPR003399">
    <property type="entry name" value="Mce/MlaD"/>
</dbReference>
<feature type="region of interest" description="Disordered" evidence="1">
    <location>
        <begin position="471"/>
        <end position="490"/>
    </location>
</feature>
<dbReference type="PANTHER" id="PTHR33371:SF19">
    <property type="entry name" value="MCE-FAMILY PROTEIN MCE4A"/>
    <property type="match status" value="1"/>
</dbReference>
<dbReference type="InterPro" id="IPR024516">
    <property type="entry name" value="Mce_C"/>
</dbReference>
<feature type="compositionally biased region" description="Low complexity" evidence="1">
    <location>
        <begin position="432"/>
        <end position="446"/>
    </location>
</feature>
<protein>
    <submittedName>
        <fullName evidence="5">Mce family protein</fullName>
    </submittedName>
</protein>